<gene>
    <name evidence="3" type="ORF">AB5J58_44055</name>
</gene>
<name>A0AB39MP35_9ACTN</name>
<feature type="compositionally biased region" description="Basic residues" evidence="1">
    <location>
        <begin position="149"/>
        <end position="169"/>
    </location>
</feature>
<evidence type="ECO:0000256" key="1">
    <source>
        <dbReference type="SAM" id="MobiDB-lite"/>
    </source>
</evidence>
<dbReference type="AlphaFoldDB" id="A0AB39MP35"/>
<proteinExistence type="predicted"/>
<sequence length="169" mass="18256">MSAAGTTEVAVRHILSDKVTGGLLKPRTRTITWSAAHYSVKRPPSGKHTVELTCTECSASLLAEVRDQATTRRLATVMLVAAAVCLVAFFAALGYAVHEGGKTLPEGQSLPVLFPISVVTVFVAFVAAPTFYARGRNYNGVSMLDAPKPRRGHQIRPVRAGRSRVRTRR</sequence>
<protein>
    <recommendedName>
        <fullName evidence="4">Integral membrane protein</fullName>
    </recommendedName>
</protein>
<evidence type="ECO:0008006" key="4">
    <source>
        <dbReference type="Google" id="ProtNLM"/>
    </source>
</evidence>
<feature type="transmembrane region" description="Helical" evidence="2">
    <location>
        <begin position="112"/>
        <end position="133"/>
    </location>
</feature>
<dbReference type="RefSeq" id="WP_352283627.1">
    <property type="nucleotide sequence ID" value="NZ_CP163431.1"/>
</dbReference>
<accession>A0AB39MP35</accession>
<feature type="transmembrane region" description="Helical" evidence="2">
    <location>
        <begin position="74"/>
        <end position="97"/>
    </location>
</feature>
<keyword evidence="2" id="KW-1133">Transmembrane helix</keyword>
<dbReference type="EMBL" id="CP163431">
    <property type="protein sequence ID" value="XDQ06738.1"/>
    <property type="molecule type" value="Genomic_DNA"/>
</dbReference>
<reference evidence="3" key="1">
    <citation type="submission" date="2024-07" db="EMBL/GenBank/DDBJ databases">
        <authorList>
            <person name="Yu S.T."/>
        </authorList>
    </citation>
    <scope>NUCLEOTIDE SEQUENCE</scope>
    <source>
        <strain evidence="3">R08</strain>
    </source>
</reference>
<feature type="region of interest" description="Disordered" evidence="1">
    <location>
        <begin position="147"/>
        <end position="169"/>
    </location>
</feature>
<keyword evidence="2" id="KW-0812">Transmembrane</keyword>
<evidence type="ECO:0000256" key="2">
    <source>
        <dbReference type="SAM" id="Phobius"/>
    </source>
</evidence>
<keyword evidence="2" id="KW-0472">Membrane</keyword>
<evidence type="ECO:0000313" key="3">
    <source>
        <dbReference type="EMBL" id="XDQ06738.1"/>
    </source>
</evidence>
<organism evidence="3">
    <name type="scientific">Streptomyces sp. R08</name>
    <dbReference type="NCBI Taxonomy" id="3238624"/>
    <lineage>
        <taxon>Bacteria</taxon>
        <taxon>Bacillati</taxon>
        <taxon>Actinomycetota</taxon>
        <taxon>Actinomycetes</taxon>
        <taxon>Kitasatosporales</taxon>
        <taxon>Streptomycetaceae</taxon>
        <taxon>Streptomyces</taxon>
    </lineage>
</organism>